<comment type="similarity">
    <text evidence="11">Belongs to the KdpC family.</text>
</comment>
<evidence type="ECO:0000256" key="4">
    <source>
        <dbReference type="ARBA" id="ARBA00022692"/>
    </source>
</evidence>
<reference evidence="12 13" key="1">
    <citation type="journal article" date="2014" name="Genome Announc.">
        <title>Draft Genome Sequence of Advenella kashmirensis Strain W13003, a Polycyclic Aromatic Hydrocarbon-Degrading Bacterium.</title>
        <authorList>
            <person name="Wang X."/>
            <person name="Jin D."/>
            <person name="Zhou L."/>
            <person name="Wu L."/>
            <person name="An W."/>
            <person name="Zhao L."/>
        </authorList>
    </citation>
    <scope>NUCLEOTIDE SEQUENCE [LARGE SCALE GENOMIC DNA]</scope>
    <source>
        <strain evidence="12 13">W13003</strain>
    </source>
</reference>
<comment type="function">
    <text evidence="11">Part of the high-affinity ATP-driven potassium transport (or Kdp) system, which catalyzes the hydrolysis of ATP coupled with the electrogenic transport of potassium into the cytoplasm. This subunit acts as a catalytic chaperone that increases the ATP-binding affinity of the ATP-hydrolyzing subunit KdpB by the formation of a transient KdpB/KdpC/ATP ternary complex.</text>
</comment>
<dbReference type="Pfam" id="PF02669">
    <property type="entry name" value="KdpC"/>
    <property type="match status" value="1"/>
</dbReference>
<sequence length="187" mass="19778">MVRGAIGLTLISLLGFGFLYSLAGVGVGQLLFPATANGSLLYKDNQIVGSALVAQPFDSDLFFHARPSAGNYDTMALAGSNQARTNPQLRQRIAEARAAVAQRESVPPSAIPGDLITQSGSGIDPHISPASAILQIDRIAKARGLTREQVQALVSAYTEPRQFGFLGRPRVNVLALNLALDTLRGQP</sequence>
<dbReference type="EMBL" id="AYXT01000009">
    <property type="protein sequence ID" value="ETF02792.1"/>
    <property type="molecule type" value="Genomic_DNA"/>
</dbReference>
<dbReference type="HOGENOM" id="CLU_077094_2_0_4"/>
<name>V8QT21_9BURK</name>
<dbReference type="GO" id="GO:0016787">
    <property type="term" value="F:hydrolase activity"/>
    <property type="evidence" value="ECO:0007669"/>
    <property type="project" value="UniProtKB-KW"/>
</dbReference>
<dbReference type="STRING" id="1424334.W822_08095"/>
<accession>V8QT21</accession>
<evidence type="ECO:0000256" key="9">
    <source>
        <dbReference type="ARBA" id="ARBA00023065"/>
    </source>
</evidence>
<keyword evidence="3 11" id="KW-0633">Potassium transport</keyword>
<gene>
    <name evidence="11" type="primary">kdpC</name>
    <name evidence="12" type="ORF">W822_08095</name>
</gene>
<keyword evidence="6 11" id="KW-0067">ATP-binding</keyword>
<keyword evidence="4 11" id="KW-0812">Transmembrane</keyword>
<dbReference type="PANTHER" id="PTHR30042:SF2">
    <property type="entry name" value="POTASSIUM-TRANSPORTING ATPASE KDPC SUBUNIT"/>
    <property type="match status" value="1"/>
</dbReference>
<evidence type="ECO:0000256" key="2">
    <source>
        <dbReference type="ARBA" id="ARBA00022475"/>
    </source>
</evidence>
<evidence type="ECO:0000256" key="10">
    <source>
        <dbReference type="ARBA" id="ARBA00023136"/>
    </source>
</evidence>
<dbReference type="PATRIC" id="fig|1424334.3.peg.1620"/>
<organism evidence="12 13">
    <name type="scientific">Advenella kashmirensis W13003</name>
    <dbReference type="NCBI Taxonomy" id="1424334"/>
    <lineage>
        <taxon>Bacteria</taxon>
        <taxon>Pseudomonadati</taxon>
        <taxon>Pseudomonadota</taxon>
        <taxon>Betaproteobacteria</taxon>
        <taxon>Burkholderiales</taxon>
        <taxon>Alcaligenaceae</taxon>
    </lineage>
</organism>
<evidence type="ECO:0000313" key="13">
    <source>
        <dbReference type="Proteomes" id="UP000018733"/>
    </source>
</evidence>
<comment type="caution">
    <text evidence="12">The sequence shown here is derived from an EMBL/GenBank/DDBJ whole genome shotgun (WGS) entry which is preliminary data.</text>
</comment>
<protein>
    <recommendedName>
        <fullName evidence="11">Potassium-transporting ATPase KdpC subunit</fullName>
    </recommendedName>
    <alternativeName>
        <fullName evidence="11">ATP phosphohydrolase [potassium-transporting] C chain</fullName>
    </alternativeName>
    <alternativeName>
        <fullName evidence="11">Potassium-binding and translocating subunit C</fullName>
    </alternativeName>
    <alternativeName>
        <fullName evidence="11">Potassium-translocating ATPase C chain</fullName>
    </alternativeName>
</protein>
<keyword evidence="13" id="KW-1185">Reference proteome</keyword>
<dbReference type="PIRSF" id="PIRSF001296">
    <property type="entry name" value="K_ATPase_KdpC"/>
    <property type="match status" value="1"/>
</dbReference>
<evidence type="ECO:0000256" key="3">
    <source>
        <dbReference type="ARBA" id="ARBA00022538"/>
    </source>
</evidence>
<keyword evidence="7 11" id="KW-0630">Potassium</keyword>
<evidence type="ECO:0000256" key="1">
    <source>
        <dbReference type="ARBA" id="ARBA00022448"/>
    </source>
</evidence>
<comment type="subcellular location">
    <subcellularLocation>
        <location evidence="11">Cell membrane</location>
        <topology evidence="11">Single-pass membrane protein</topology>
    </subcellularLocation>
</comment>
<keyword evidence="5 11" id="KW-0547">Nucleotide-binding</keyword>
<dbReference type="HAMAP" id="MF_00276">
    <property type="entry name" value="KdpC"/>
    <property type="match status" value="1"/>
</dbReference>
<comment type="subunit">
    <text evidence="11">The system is composed of three essential subunits: KdpA, KdpB and KdpC.</text>
</comment>
<evidence type="ECO:0000256" key="11">
    <source>
        <dbReference type="HAMAP-Rule" id="MF_00276"/>
    </source>
</evidence>
<evidence type="ECO:0000256" key="6">
    <source>
        <dbReference type="ARBA" id="ARBA00022840"/>
    </source>
</evidence>
<evidence type="ECO:0000313" key="12">
    <source>
        <dbReference type="EMBL" id="ETF02792.1"/>
    </source>
</evidence>
<dbReference type="NCBIfam" id="NF001454">
    <property type="entry name" value="PRK00315.1"/>
    <property type="match status" value="1"/>
</dbReference>
<keyword evidence="10 11" id="KW-0472">Membrane</keyword>
<keyword evidence="1 11" id="KW-0813">Transport</keyword>
<evidence type="ECO:0000256" key="8">
    <source>
        <dbReference type="ARBA" id="ARBA00022989"/>
    </source>
</evidence>
<evidence type="ECO:0000256" key="5">
    <source>
        <dbReference type="ARBA" id="ARBA00022741"/>
    </source>
</evidence>
<keyword evidence="9 11" id="KW-0406">Ion transport</keyword>
<evidence type="ECO:0000256" key="7">
    <source>
        <dbReference type="ARBA" id="ARBA00022958"/>
    </source>
</evidence>
<keyword evidence="12" id="KW-0378">Hydrolase</keyword>
<dbReference type="NCBIfam" id="TIGR00681">
    <property type="entry name" value="kdpC"/>
    <property type="match status" value="1"/>
</dbReference>
<dbReference type="eggNOG" id="COG2156">
    <property type="taxonomic scope" value="Bacteria"/>
</dbReference>
<dbReference type="GO" id="GO:0008556">
    <property type="term" value="F:P-type potassium transmembrane transporter activity"/>
    <property type="evidence" value="ECO:0007669"/>
    <property type="project" value="InterPro"/>
</dbReference>
<keyword evidence="8 11" id="KW-1133">Transmembrane helix</keyword>
<dbReference type="PANTHER" id="PTHR30042">
    <property type="entry name" value="POTASSIUM-TRANSPORTING ATPASE C CHAIN"/>
    <property type="match status" value="1"/>
</dbReference>
<dbReference type="Proteomes" id="UP000018733">
    <property type="component" value="Unassembled WGS sequence"/>
</dbReference>
<proteinExistence type="inferred from homology"/>
<dbReference type="AlphaFoldDB" id="V8QT21"/>
<dbReference type="InterPro" id="IPR003820">
    <property type="entry name" value="KdpC"/>
</dbReference>
<dbReference type="GO" id="GO:0005524">
    <property type="term" value="F:ATP binding"/>
    <property type="evidence" value="ECO:0007669"/>
    <property type="project" value="UniProtKB-UniRule"/>
</dbReference>
<dbReference type="GO" id="GO:0005886">
    <property type="term" value="C:plasma membrane"/>
    <property type="evidence" value="ECO:0007669"/>
    <property type="project" value="UniProtKB-SubCell"/>
</dbReference>
<keyword evidence="2 11" id="KW-1003">Cell membrane</keyword>